<keyword evidence="2 4" id="KW-0472">Membrane</keyword>
<evidence type="ECO:0000256" key="1">
    <source>
        <dbReference type="ARBA" id="ARBA00004442"/>
    </source>
</evidence>
<dbReference type="InterPro" id="IPR037524">
    <property type="entry name" value="PA14/GLEYA"/>
</dbReference>
<evidence type="ECO:0000259" key="5">
    <source>
        <dbReference type="PROSITE" id="PS51123"/>
    </source>
</evidence>
<gene>
    <name evidence="7" type="ORF">F7231_05775</name>
</gene>
<comment type="subcellular location">
    <subcellularLocation>
        <location evidence="1">Cell outer membrane</location>
    </subcellularLocation>
</comment>
<dbReference type="PROSITE" id="PS51123">
    <property type="entry name" value="OMPA_2"/>
    <property type="match status" value="1"/>
</dbReference>
<dbReference type="InterPro" id="IPR050330">
    <property type="entry name" value="Bact_OuterMem_StrucFunc"/>
</dbReference>
<dbReference type="SUPFAM" id="SSF103088">
    <property type="entry name" value="OmpA-like"/>
    <property type="match status" value="1"/>
</dbReference>
<dbReference type="Proteomes" id="UP000606008">
    <property type="component" value="Unassembled WGS sequence"/>
</dbReference>
<dbReference type="CDD" id="cd07185">
    <property type="entry name" value="OmpA_C-like"/>
    <property type="match status" value="1"/>
</dbReference>
<proteinExistence type="predicted"/>
<dbReference type="PROSITE" id="PS51820">
    <property type="entry name" value="PA14"/>
    <property type="match status" value="1"/>
</dbReference>
<evidence type="ECO:0000313" key="8">
    <source>
        <dbReference type="Proteomes" id="UP000606008"/>
    </source>
</evidence>
<dbReference type="Pfam" id="PF07691">
    <property type="entry name" value="PA14"/>
    <property type="match status" value="1"/>
</dbReference>
<keyword evidence="3" id="KW-0998">Cell outer membrane</keyword>
<dbReference type="InterPro" id="IPR011658">
    <property type="entry name" value="PA14_dom"/>
</dbReference>
<dbReference type="PANTHER" id="PTHR30329:SF21">
    <property type="entry name" value="LIPOPROTEIN YIAD-RELATED"/>
    <property type="match status" value="1"/>
</dbReference>
<keyword evidence="8" id="KW-1185">Reference proteome</keyword>
<dbReference type="InterPro" id="IPR006665">
    <property type="entry name" value="OmpA-like"/>
</dbReference>
<evidence type="ECO:0000256" key="4">
    <source>
        <dbReference type="PROSITE-ProRule" id="PRU00473"/>
    </source>
</evidence>
<sequence length="375" mass="40718">MFGGGLLWLLAGQLLAQQGVKAGLKAGLKGEYYNGTNFERKVMTRIDPQLNFTWKAKSPGGAVEQSYYSVRWTGKLLAPVSGKYTFNAKVDDGIRIWVGNKKVMDVWKLNDSGKFTGSIVLEAGQVYDLRVDYFNDLLGGVIELYWVRPDAEKPFLKFGDPIGELISARYFQQAAPPVSMPPKPVATVPAVVSAPPAKPVPKRPAVVATAAKPVSSSSASVRQLKPIVLTPLATPPVSASSSVAKAAPEVAPSSASAVAVPTDSKPATLRQVQFEQSSYVLLPQSFPELDNLVATMRANPTWRIELRGHTDNVGDVRVNQTLSEYRTRMVMLYLTRHGIAEDRIDTKGYGGAKPIAGNDTEAGRAMNRRVEYVVK</sequence>
<dbReference type="Gene3D" id="3.30.1330.60">
    <property type="entry name" value="OmpA-like domain"/>
    <property type="match status" value="1"/>
</dbReference>
<protein>
    <submittedName>
        <fullName evidence="7">OmpA family protein</fullName>
    </submittedName>
</protein>
<dbReference type="SUPFAM" id="SSF56988">
    <property type="entry name" value="Anthrax protective antigen"/>
    <property type="match status" value="1"/>
</dbReference>
<comment type="caution">
    <text evidence="7">The sequence shown here is derived from an EMBL/GenBank/DDBJ whole genome shotgun (WGS) entry which is preliminary data.</text>
</comment>
<dbReference type="EMBL" id="WAEL01000002">
    <property type="protein sequence ID" value="NID09672.1"/>
    <property type="molecule type" value="Genomic_DNA"/>
</dbReference>
<evidence type="ECO:0000259" key="6">
    <source>
        <dbReference type="PROSITE" id="PS51820"/>
    </source>
</evidence>
<name>A0ABX0QCH0_9BACT</name>
<evidence type="ECO:0000313" key="7">
    <source>
        <dbReference type="EMBL" id="NID09672.1"/>
    </source>
</evidence>
<accession>A0ABX0QCH0</accession>
<evidence type="ECO:0000256" key="3">
    <source>
        <dbReference type="ARBA" id="ARBA00023237"/>
    </source>
</evidence>
<reference evidence="8" key="1">
    <citation type="submission" date="2019-09" db="EMBL/GenBank/DDBJ databases">
        <authorList>
            <person name="Jung D.-H."/>
        </authorList>
    </citation>
    <scope>NUCLEOTIDE SEQUENCE [LARGE SCALE GENOMIC DNA]</scope>
    <source>
        <strain evidence="8">JA-25</strain>
    </source>
</reference>
<evidence type="ECO:0000256" key="2">
    <source>
        <dbReference type="ARBA" id="ARBA00023136"/>
    </source>
</evidence>
<reference evidence="8" key="2">
    <citation type="submission" date="2023-07" db="EMBL/GenBank/DDBJ databases">
        <authorList>
            <person name="Jung D.-H."/>
        </authorList>
    </citation>
    <scope>NUCLEOTIDE SEQUENCE [LARGE SCALE GENOMIC DNA]</scope>
    <source>
        <strain evidence="8">JA-25</strain>
    </source>
</reference>
<organism evidence="7 8">
    <name type="scientific">Fibrivirga algicola</name>
    <dbReference type="NCBI Taxonomy" id="2950420"/>
    <lineage>
        <taxon>Bacteria</taxon>
        <taxon>Pseudomonadati</taxon>
        <taxon>Bacteroidota</taxon>
        <taxon>Cytophagia</taxon>
        <taxon>Cytophagales</taxon>
        <taxon>Spirosomataceae</taxon>
        <taxon>Fibrivirga</taxon>
    </lineage>
</organism>
<dbReference type="InterPro" id="IPR036737">
    <property type="entry name" value="OmpA-like_sf"/>
</dbReference>
<dbReference type="PRINTS" id="PR01021">
    <property type="entry name" value="OMPADOMAIN"/>
</dbReference>
<dbReference type="PRINTS" id="PR01023">
    <property type="entry name" value="NAFLGMOTY"/>
</dbReference>
<dbReference type="InterPro" id="IPR006664">
    <property type="entry name" value="OMP_bac"/>
</dbReference>
<dbReference type="Pfam" id="PF00691">
    <property type="entry name" value="OmpA"/>
    <property type="match status" value="1"/>
</dbReference>
<feature type="domain" description="PA14" evidence="6">
    <location>
        <begin position="23"/>
        <end position="160"/>
    </location>
</feature>
<dbReference type="SMART" id="SM00758">
    <property type="entry name" value="PA14"/>
    <property type="match status" value="1"/>
</dbReference>
<feature type="domain" description="OmpA-like" evidence="5">
    <location>
        <begin position="261"/>
        <end position="375"/>
    </location>
</feature>
<dbReference type="Gene3D" id="3.90.182.10">
    <property type="entry name" value="Toxin - Anthrax Protective Antigen,domain 1"/>
    <property type="match status" value="1"/>
</dbReference>
<dbReference type="PANTHER" id="PTHR30329">
    <property type="entry name" value="STATOR ELEMENT OF FLAGELLAR MOTOR COMPLEX"/>
    <property type="match status" value="1"/>
</dbReference>